<protein>
    <submittedName>
        <fullName evidence="1">Uncharacterized protein</fullName>
    </submittedName>
</protein>
<reference evidence="2" key="1">
    <citation type="submission" date="2017-09" db="EMBL/GenBank/DDBJ databases">
        <title>Depth-based differentiation of microbial function through sediment-hosted aquifers and enrichment of novel symbionts in the deep terrestrial subsurface.</title>
        <authorList>
            <person name="Probst A.J."/>
            <person name="Ladd B."/>
            <person name="Jarett J.K."/>
            <person name="Geller-Mcgrath D.E."/>
            <person name="Sieber C.M.K."/>
            <person name="Emerson J.B."/>
            <person name="Anantharaman K."/>
            <person name="Thomas B.C."/>
            <person name="Malmstrom R."/>
            <person name="Stieglmeier M."/>
            <person name="Klingl A."/>
            <person name="Woyke T."/>
            <person name="Ryan C.M."/>
            <person name="Banfield J.F."/>
        </authorList>
    </citation>
    <scope>NUCLEOTIDE SEQUENCE [LARGE SCALE GENOMIC DNA]</scope>
</reference>
<proteinExistence type="predicted"/>
<sequence length="60" mass="7147">MKNFLILNHLYKFIKEINEKTFIGLIEGATDEKEALNRAKAKFKLWRNEELIAEECYTQV</sequence>
<comment type="caution">
    <text evidence="1">The sequence shown here is derived from an EMBL/GenBank/DDBJ whole genome shotgun (WGS) entry which is preliminary data.</text>
</comment>
<dbReference type="Proteomes" id="UP000230405">
    <property type="component" value="Unassembled WGS sequence"/>
</dbReference>
<dbReference type="AlphaFoldDB" id="A0A2M7VDK3"/>
<dbReference type="EMBL" id="PFPO01000083">
    <property type="protein sequence ID" value="PIZ98523.1"/>
    <property type="molecule type" value="Genomic_DNA"/>
</dbReference>
<gene>
    <name evidence="1" type="ORF">COX77_04250</name>
</gene>
<evidence type="ECO:0000313" key="1">
    <source>
        <dbReference type="EMBL" id="PIZ98523.1"/>
    </source>
</evidence>
<name>A0A2M7VDK3_9BACT</name>
<accession>A0A2M7VDK3</accession>
<organism evidence="1 2">
    <name type="scientific">Candidatus Komeilibacteria bacterium CG_4_10_14_0_2_um_filter_37_10</name>
    <dbReference type="NCBI Taxonomy" id="1974470"/>
    <lineage>
        <taxon>Bacteria</taxon>
        <taxon>Candidatus Komeiliibacteriota</taxon>
    </lineage>
</organism>
<evidence type="ECO:0000313" key="2">
    <source>
        <dbReference type="Proteomes" id="UP000230405"/>
    </source>
</evidence>